<dbReference type="InterPro" id="IPR034466">
    <property type="entry name" value="Methyltransferase_Class_B"/>
</dbReference>
<dbReference type="InterPro" id="IPR034530">
    <property type="entry name" value="HpnP-like"/>
</dbReference>
<dbReference type="SUPFAM" id="SSF102114">
    <property type="entry name" value="Radical SAM enzymes"/>
    <property type="match status" value="1"/>
</dbReference>
<evidence type="ECO:0000256" key="2">
    <source>
        <dbReference type="ARBA" id="ARBA00022691"/>
    </source>
</evidence>
<dbReference type="EMBL" id="AJTX02000004">
    <property type="protein sequence ID" value="KKI99996.1"/>
    <property type="molecule type" value="Genomic_DNA"/>
</dbReference>
<dbReference type="InterPro" id="IPR007197">
    <property type="entry name" value="rSAM"/>
</dbReference>
<keyword evidence="8" id="KW-1185">Reference proteome</keyword>
<dbReference type="InterPro" id="IPR051198">
    <property type="entry name" value="BchE-like"/>
</dbReference>
<dbReference type="CDD" id="cd02068">
    <property type="entry name" value="radical_SAM_B12_BD"/>
    <property type="match status" value="1"/>
</dbReference>
<evidence type="ECO:0000313" key="7">
    <source>
        <dbReference type="EMBL" id="KKI99996.1"/>
    </source>
</evidence>
<dbReference type="STRING" id="317619.GCA_000332315_00650"/>
<dbReference type="SFLD" id="SFLDS00029">
    <property type="entry name" value="Radical_SAM"/>
    <property type="match status" value="1"/>
</dbReference>
<dbReference type="PROSITE" id="PS51918">
    <property type="entry name" value="RADICAL_SAM"/>
    <property type="match status" value="1"/>
</dbReference>
<dbReference type="eggNOG" id="COG1032">
    <property type="taxonomic scope" value="Bacteria"/>
</dbReference>
<dbReference type="GO" id="GO:0003824">
    <property type="term" value="F:catalytic activity"/>
    <property type="evidence" value="ECO:0007669"/>
    <property type="project" value="InterPro"/>
</dbReference>
<dbReference type="GO" id="GO:0031419">
    <property type="term" value="F:cobalamin binding"/>
    <property type="evidence" value="ECO:0007669"/>
    <property type="project" value="InterPro"/>
</dbReference>
<sequence length="553" mass="62723">MNVLLLYPLFPKSFWSFEKTLELVGRKAMLPPLGLVTVAAILPQEWNFRLCDRNVSQVTEADWEWADLVILSGMIVQKEDLLDQVQEAKKRGKKVAVGGPYATALPEEVEAVGADYLILDEGEITLPLFVEAVNQGQETGRFRAIEKPDITITPVPRFDLLDLDAYSEMAVQFSRGCPFQCEFCDIIVLYGRKPRTKEPSQLMAELDRLYELGWRRGIFMVDDNFIGNKRNVKRLLQDMVPWMEERGYPFSFDTEASVDLASDQELMDLMTAAGFGAVFLGIETPDESSLAVTKKFQNTRDPLSESIHKITSSGLRVMAGFIIGFDGEKPGAGQRLVEFVEKTNIPTAFYSILQALPDTALWHRLSKEERLMNGTGNINQTTLMNFVPTRPMAEIAQEYIDGFMQLYDPLNFLDRTYRHYRILGTAPCHQKRREKRQGKPKGKGKGVDGKMLRALGILAWRQGVVRETRVRFWVYLWEMFQHNRGGIASYLGVCAQIEHFLEYREVVKANIESQLAACLEEEARVRGRWQAAQSVAKTAEHCPDDAAVEQLAS</sequence>
<accession>A0A0M2Q033</accession>
<dbReference type="PANTHER" id="PTHR43409:SF3">
    <property type="entry name" value="HYPOTHETICAL METHYLTRANSFERASE"/>
    <property type="match status" value="1"/>
</dbReference>
<protein>
    <submittedName>
        <fullName evidence="7">Radical SAM protein</fullName>
    </submittedName>
</protein>
<keyword evidence="5" id="KW-0411">Iron-sulfur</keyword>
<dbReference type="CDD" id="cd01335">
    <property type="entry name" value="Radical_SAM"/>
    <property type="match status" value="1"/>
</dbReference>
<dbReference type="RefSeq" id="WP_016923876.1">
    <property type="nucleotide sequence ID" value="NZ_KB235933.1"/>
</dbReference>
<organism evidence="7 8">
    <name type="scientific">Prochlorothrix hollandica PCC 9006 = CALU 1027</name>
    <dbReference type="NCBI Taxonomy" id="317619"/>
    <lineage>
        <taxon>Bacteria</taxon>
        <taxon>Bacillati</taxon>
        <taxon>Cyanobacteriota</taxon>
        <taxon>Cyanophyceae</taxon>
        <taxon>Prochlorotrichales</taxon>
        <taxon>Prochlorotrichaceae</taxon>
        <taxon>Prochlorothrix</taxon>
    </lineage>
</organism>
<dbReference type="SFLD" id="SFLDG01082">
    <property type="entry name" value="B12-binding_domain_containing"/>
    <property type="match status" value="1"/>
</dbReference>
<reference evidence="7" key="1">
    <citation type="submission" date="2012-04" db="EMBL/GenBank/DDBJ databases">
        <authorList>
            <person name="Borisov I.G."/>
            <person name="Ivanikova N.V."/>
            <person name="Pinevich A.V."/>
        </authorList>
    </citation>
    <scope>NUCLEOTIDE SEQUENCE [LARGE SCALE GENOMIC DNA]</scope>
    <source>
        <strain evidence="7">CALU 1027</strain>
    </source>
</reference>
<gene>
    <name evidence="7" type="ORF">PROH_09455</name>
</gene>
<dbReference type="SMART" id="SM00729">
    <property type="entry name" value="Elp3"/>
    <property type="match status" value="1"/>
</dbReference>
<proteinExistence type="predicted"/>
<dbReference type="InterPro" id="IPR058240">
    <property type="entry name" value="rSAM_sf"/>
</dbReference>
<dbReference type="PANTHER" id="PTHR43409">
    <property type="entry name" value="ANAEROBIC MAGNESIUM-PROTOPORPHYRIN IX MONOMETHYL ESTER CYCLASE-RELATED"/>
    <property type="match status" value="1"/>
</dbReference>
<dbReference type="SFLD" id="SFLDF00303">
    <property type="entry name" value="hopanoid_C2-methyltransferase"/>
    <property type="match status" value="1"/>
</dbReference>
<evidence type="ECO:0000313" key="8">
    <source>
        <dbReference type="Proteomes" id="UP000034681"/>
    </source>
</evidence>
<dbReference type="SFLD" id="SFLDG01123">
    <property type="entry name" value="methyltransferase_(Class_B)"/>
    <property type="match status" value="1"/>
</dbReference>
<keyword evidence="3" id="KW-0479">Metal-binding</keyword>
<keyword evidence="2" id="KW-0949">S-adenosyl-L-methionine</keyword>
<comment type="cofactor">
    <cofactor evidence="1">
        <name>[4Fe-4S] cluster</name>
        <dbReference type="ChEBI" id="CHEBI:49883"/>
    </cofactor>
</comment>
<dbReference type="InterPro" id="IPR006158">
    <property type="entry name" value="Cobalamin-bd"/>
</dbReference>
<keyword evidence="4" id="KW-0408">Iron</keyword>
<dbReference type="Pfam" id="PF04055">
    <property type="entry name" value="Radical_SAM"/>
    <property type="match status" value="1"/>
</dbReference>
<dbReference type="Proteomes" id="UP000034681">
    <property type="component" value="Unassembled WGS sequence"/>
</dbReference>
<evidence type="ECO:0000256" key="3">
    <source>
        <dbReference type="ARBA" id="ARBA00022723"/>
    </source>
</evidence>
<dbReference type="GO" id="GO:0051536">
    <property type="term" value="F:iron-sulfur cluster binding"/>
    <property type="evidence" value="ECO:0007669"/>
    <property type="project" value="UniProtKB-KW"/>
</dbReference>
<dbReference type="GO" id="GO:0046872">
    <property type="term" value="F:metal ion binding"/>
    <property type="evidence" value="ECO:0007669"/>
    <property type="project" value="UniProtKB-KW"/>
</dbReference>
<dbReference type="GO" id="GO:0005829">
    <property type="term" value="C:cytosol"/>
    <property type="evidence" value="ECO:0007669"/>
    <property type="project" value="TreeGrafter"/>
</dbReference>
<dbReference type="Pfam" id="PF13282">
    <property type="entry name" value="DUF4070"/>
    <property type="match status" value="1"/>
</dbReference>
<evidence type="ECO:0000256" key="1">
    <source>
        <dbReference type="ARBA" id="ARBA00001966"/>
    </source>
</evidence>
<dbReference type="OrthoDB" id="9801424at2"/>
<dbReference type="InterPro" id="IPR025274">
    <property type="entry name" value="DUF4070"/>
</dbReference>
<evidence type="ECO:0000259" key="6">
    <source>
        <dbReference type="PROSITE" id="PS51918"/>
    </source>
</evidence>
<dbReference type="InterPro" id="IPR023404">
    <property type="entry name" value="rSAM_horseshoe"/>
</dbReference>
<dbReference type="Gene3D" id="3.80.30.20">
    <property type="entry name" value="tm_1862 like domain"/>
    <property type="match status" value="1"/>
</dbReference>
<comment type="caution">
    <text evidence="7">The sequence shown here is derived from an EMBL/GenBank/DDBJ whole genome shotgun (WGS) entry which is preliminary data.</text>
</comment>
<dbReference type="Pfam" id="PF02310">
    <property type="entry name" value="B12-binding"/>
    <property type="match status" value="1"/>
</dbReference>
<feature type="domain" description="Radical SAM core" evidence="6">
    <location>
        <begin position="163"/>
        <end position="388"/>
    </location>
</feature>
<dbReference type="Gene3D" id="3.40.50.280">
    <property type="entry name" value="Cobalamin-binding domain"/>
    <property type="match status" value="1"/>
</dbReference>
<evidence type="ECO:0000256" key="5">
    <source>
        <dbReference type="ARBA" id="ARBA00023014"/>
    </source>
</evidence>
<name>A0A0M2Q033_PROHO</name>
<dbReference type="AlphaFoldDB" id="A0A0M2Q033"/>
<dbReference type="InterPro" id="IPR006638">
    <property type="entry name" value="Elp3/MiaA/NifB-like_rSAM"/>
</dbReference>
<evidence type="ECO:0000256" key="4">
    <source>
        <dbReference type="ARBA" id="ARBA00023004"/>
    </source>
</evidence>